<dbReference type="HAMAP" id="MF_00388">
    <property type="entry name" value="LpxC"/>
    <property type="match status" value="1"/>
</dbReference>
<feature type="compositionally biased region" description="Basic and acidic residues" evidence="13">
    <location>
        <begin position="14"/>
        <end position="29"/>
    </location>
</feature>
<dbReference type="Gene3D" id="3.30.230.20">
    <property type="entry name" value="lpxc deacetylase, domain 1"/>
    <property type="match status" value="1"/>
</dbReference>
<evidence type="ECO:0000256" key="5">
    <source>
        <dbReference type="ARBA" id="ARBA00022516"/>
    </source>
</evidence>
<dbReference type="EMBL" id="BJMV01000002">
    <property type="protein sequence ID" value="GEB84723.1"/>
    <property type="molecule type" value="Genomic_DNA"/>
</dbReference>
<dbReference type="SUPFAM" id="SSF54211">
    <property type="entry name" value="Ribosomal protein S5 domain 2-like"/>
    <property type="match status" value="2"/>
</dbReference>
<protein>
    <recommendedName>
        <fullName evidence="4 12">UDP-3-O-acyl-N-acetylglucosamine deacetylase</fullName>
        <shortName evidence="12">UDP-3-O-acyl-GlcNAc deacetylase</shortName>
        <ecNumber evidence="4 12">3.5.1.108</ecNumber>
    </recommendedName>
    <alternativeName>
        <fullName evidence="12">UDP-3-O-[R-3-hydroxymyristoyl]-N-acetylglucosamine deacetylase</fullName>
    </alternativeName>
</protein>
<comment type="catalytic activity">
    <reaction evidence="11 12">
        <text>a UDP-3-O-[(3R)-3-hydroxyacyl]-N-acetyl-alpha-D-glucosamine + H2O = a UDP-3-O-[(3R)-3-hydroxyacyl]-alpha-D-glucosamine + acetate</text>
        <dbReference type="Rhea" id="RHEA:67816"/>
        <dbReference type="ChEBI" id="CHEBI:15377"/>
        <dbReference type="ChEBI" id="CHEBI:30089"/>
        <dbReference type="ChEBI" id="CHEBI:137740"/>
        <dbReference type="ChEBI" id="CHEBI:173225"/>
        <dbReference type="EC" id="3.5.1.108"/>
    </reaction>
</comment>
<comment type="caution">
    <text evidence="14">The sequence shown here is derived from an EMBL/GenBank/DDBJ whole genome shotgun (WGS) entry which is preliminary data.</text>
</comment>
<proteinExistence type="inferred from homology"/>
<evidence type="ECO:0000256" key="4">
    <source>
        <dbReference type="ARBA" id="ARBA00012745"/>
    </source>
</evidence>
<dbReference type="InterPro" id="IPR004463">
    <property type="entry name" value="UDP-acyl_GlcNac_deAcase"/>
</dbReference>
<evidence type="ECO:0000256" key="1">
    <source>
        <dbReference type="ARBA" id="ARBA00001947"/>
    </source>
</evidence>
<keyword evidence="8 12" id="KW-0378">Hydrolase</keyword>
<evidence type="ECO:0000313" key="15">
    <source>
        <dbReference type="Proteomes" id="UP000317730"/>
    </source>
</evidence>
<reference evidence="14 15" key="1">
    <citation type="submission" date="2019-06" db="EMBL/GenBank/DDBJ databases">
        <title>Whole genome shotgun sequence of Acetobacter peroxydans NBRC 13755.</title>
        <authorList>
            <person name="Hosoyama A."/>
            <person name="Uohara A."/>
            <person name="Ohji S."/>
            <person name="Ichikawa N."/>
        </authorList>
    </citation>
    <scope>NUCLEOTIDE SEQUENCE [LARGE SCALE GENOMIC DNA]</scope>
    <source>
        <strain evidence="14 15">NBRC 13755</strain>
    </source>
</reference>
<dbReference type="PANTHER" id="PTHR33694:SF1">
    <property type="entry name" value="UDP-3-O-ACYL-N-ACETYLGLUCOSAMINE DEACETYLASE 1, MITOCHONDRIAL-RELATED"/>
    <property type="match status" value="1"/>
</dbReference>
<dbReference type="EC" id="3.5.1.108" evidence="4 12"/>
<dbReference type="GO" id="GO:0009245">
    <property type="term" value="P:lipid A biosynthetic process"/>
    <property type="evidence" value="ECO:0007669"/>
    <property type="project" value="UniProtKB-UniRule"/>
</dbReference>
<comment type="function">
    <text evidence="2 12">Catalyzes the hydrolysis of UDP-3-O-myristoyl-N-acetylglucosamine to form UDP-3-O-myristoylglucosamine and acetate, the committed step in lipid A biosynthesis.</text>
</comment>
<feature type="region of interest" description="Disordered" evidence="13">
    <location>
        <begin position="1"/>
        <end position="38"/>
    </location>
</feature>
<evidence type="ECO:0000256" key="12">
    <source>
        <dbReference type="HAMAP-Rule" id="MF_00388"/>
    </source>
</evidence>
<keyword evidence="6 12" id="KW-0441">Lipid A biosynthesis</keyword>
<dbReference type="PANTHER" id="PTHR33694">
    <property type="entry name" value="UDP-3-O-ACYL-N-ACETYLGLUCOSAMINE DEACETYLASE 1, MITOCHONDRIAL-RELATED"/>
    <property type="match status" value="1"/>
</dbReference>
<dbReference type="GO" id="GO:0016020">
    <property type="term" value="C:membrane"/>
    <property type="evidence" value="ECO:0007669"/>
    <property type="project" value="GOC"/>
</dbReference>
<evidence type="ECO:0000256" key="10">
    <source>
        <dbReference type="ARBA" id="ARBA00023098"/>
    </source>
</evidence>
<keyword evidence="7 12" id="KW-0479">Metal-binding</keyword>
<dbReference type="UniPathway" id="UPA00359">
    <property type="reaction ID" value="UER00478"/>
</dbReference>
<evidence type="ECO:0000256" key="6">
    <source>
        <dbReference type="ARBA" id="ARBA00022556"/>
    </source>
</evidence>
<dbReference type="Gene3D" id="3.30.1700.10">
    <property type="entry name" value="lpxc deacetylase, domain 2"/>
    <property type="match status" value="1"/>
</dbReference>
<feature type="active site" description="Proton donor" evidence="12">
    <location>
        <position position="305"/>
    </location>
</feature>
<dbReference type="InterPro" id="IPR020568">
    <property type="entry name" value="Ribosomal_Su5_D2-typ_SF"/>
</dbReference>
<accession>A0A4Y3TSL7</accession>
<dbReference type="GO" id="GO:0046872">
    <property type="term" value="F:metal ion binding"/>
    <property type="evidence" value="ECO:0007669"/>
    <property type="project" value="UniProtKB-KW"/>
</dbReference>
<comment type="pathway">
    <text evidence="3 12">Glycolipid biosynthesis; lipid IV(A) biosynthesis; lipid IV(A) from (3R)-3-hydroxytetradecanoyl-[acyl-carrier-protein] and UDP-N-acetyl-alpha-D-glucosamine: step 2/6.</text>
</comment>
<evidence type="ECO:0000256" key="8">
    <source>
        <dbReference type="ARBA" id="ARBA00022801"/>
    </source>
</evidence>
<keyword evidence="15" id="KW-1185">Reference proteome</keyword>
<dbReference type="OrthoDB" id="9802746at2"/>
<sequence>MDTLLRNAELNSELSEKKPSSAPRRHDGGGRGAGRSFQHTLGQPISAVGIGLHSGQRIRISLLPAPIGHGIAFQRTDLPEAAPIPARYDCVVDTRLNTTVGETANPDNRIATVEHLMAALRGCDIDNALVLVDGPEIPAFDGSAQDFVFLIDCAGQQPQTATRRIVEVIRPVRVEQGESFMELLPNPAPGLGAALDLSLSIDFPAQAIGQQTLSLELTPASFRNELSRSRTFTLKAEIDALHQMGLALGGSLDNAIVVDGGSVLNPAGLRSADEFIRHKMMDAVGDLAMFNGALRARVRGHRPGHALNNLLLRRLFADQQAWRDTAERQPAVVAA</sequence>
<keyword evidence="9 12" id="KW-0862">Zinc</keyword>
<comment type="similarity">
    <text evidence="12">Belongs to the LpxC family.</text>
</comment>
<dbReference type="Proteomes" id="UP000317730">
    <property type="component" value="Unassembled WGS sequence"/>
</dbReference>
<keyword evidence="5 12" id="KW-0444">Lipid biosynthesis</keyword>
<gene>
    <name evidence="12 14" type="primary">lpxC</name>
    <name evidence="14" type="ORF">APE01nite_05200</name>
</gene>
<dbReference type="AlphaFoldDB" id="A0A4Y3TSL7"/>
<evidence type="ECO:0000256" key="3">
    <source>
        <dbReference type="ARBA" id="ARBA00005002"/>
    </source>
</evidence>
<evidence type="ECO:0000256" key="13">
    <source>
        <dbReference type="SAM" id="MobiDB-lite"/>
    </source>
</evidence>
<evidence type="ECO:0000313" key="14">
    <source>
        <dbReference type="EMBL" id="GEB84723.1"/>
    </source>
</evidence>
<keyword evidence="10 12" id="KW-0443">Lipid metabolism</keyword>
<feature type="binding site" evidence="12">
    <location>
        <position position="278"/>
    </location>
    <ligand>
        <name>Zn(2+)</name>
        <dbReference type="ChEBI" id="CHEBI:29105"/>
    </ligand>
</feature>
<dbReference type="RefSeq" id="WP_141374671.1">
    <property type="nucleotide sequence ID" value="NZ_BAPL01000030.1"/>
</dbReference>
<evidence type="ECO:0000256" key="9">
    <source>
        <dbReference type="ARBA" id="ARBA00022833"/>
    </source>
</evidence>
<dbReference type="GO" id="GO:0103117">
    <property type="term" value="F:UDP-3-O-acyl-N-acetylglucosamine deacetylase activity"/>
    <property type="evidence" value="ECO:0007669"/>
    <property type="project" value="UniProtKB-UniRule"/>
</dbReference>
<organism evidence="14 15">
    <name type="scientific">Acetobacter peroxydans</name>
    <dbReference type="NCBI Taxonomy" id="104098"/>
    <lineage>
        <taxon>Bacteria</taxon>
        <taxon>Pseudomonadati</taxon>
        <taxon>Pseudomonadota</taxon>
        <taxon>Alphaproteobacteria</taxon>
        <taxon>Acetobacterales</taxon>
        <taxon>Acetobacteraceae</taxon>
        <taxon>Acetobacter</taxon>
    </lineage>
</organism>
<dbReference type="NCBIfam" id="TIGR00325">
    <property type="entry name" value="lpxC"/>
    <property type="match status" value="1"/>
</dbReference>
<name>A0A4Y3TSL7_9PROT</name>
<feature type="binding site" evidence="12">
    <location>
        <position position="115"/>
    </location>
    <ligand>
        <name>Zn(2+)</name>
        <dbReference type="ChEBI" id="CHEBI:29105"/>
    </ligand>
</feature>
<comment type="cofactor">
    <cofactor evidence="1 12">
        <name>Zn(2+)</name>
        <dbReference type="ChEBI" id="CHEBI:29105"/>
    </cofactor>
</comment>
<dbReference type="Pfam" id="PF03331">
    <property type="entry name" value="LpxC"/>
    <property type="match status" value="1"/>
</dbReference>
<evidence type="ECO:0000256" key="11">
    <source>
        <dbReference type="ARBA" id="ARBA00024535"/>
    </source>
</evidence>
<evidence type="ECO:0000256" key="2">
    <source>
        <dbReference type="ARBA" id="ARBA00002923"/>
    </source>
</evidence>
<dbReference type="InterPro" id="IPR015870">
    <property type="entry name" value="UDP-acyl_N-AcGlcN_deAcase_N"/>
</dbReference>
<evidence type="ECO:0000256" key="7">
    <source>
        <dbReference type="ARBA" id="ARBA00022723"/>
    </source>
</evidence>
<feature type="binding site" evidence="12">
    <location>
        <position position="282"/>
    </location>
    <ligand>
        <name>Zn(2+)</name>
        <dbReference type="ChEBI" id="CHEBI:29105"/>
    </ligand>
</feature>
<dbReference type="InterPro" id="IPR011334">
    <property type="entry name" value="UDP-acyl_GlcNac_deAcase_C"/>
</dbReference>